<dbReference type="RefSeq" id="WP_012797986.1">
    <property type="nucleotide sequence ID" value="NC_013165.1"/>
</dbReference>
<dbReference type="AlphaFoldDB" id="C7N4P7"/>
<dbReference type="KEGG" id="shi:Shel_08260"/>
<dbReference type="Proteomes" id="UP000002026">
    <property type="component" value="Chromosome"/>
</dbReference>
<sequence length="82" mass="9332">MAKTDSFTDIISGDPWDAYNGEVFPLFCPLTTRNCHSKCACFKERRTTTAFRGTDEDVAYREDGYTFGTCTVFDFDIGAYRD</sequence>
<dbReference type="EMBL" id="CP001684">
    <property type="protein sequence ID" value="ACV21882.1"/>
    <property type="molecule type" value="Genomic_DNA"/>
</dbReference>
<dbReference type="STRING" id="471855.Shel_08260"/>
<accession>C7N4P7</accession>
<reference evidence="1 2" key="1">
    <citation type="journal article" date="2009" name="Stand. Genomic Sci.">
        <title>Complete genome sequence of Slackia heliotrinireducens type strain (RHS 1).</title>
        <authorList>
            <person name="Pukall R."/>
            <person name="Lapidus A."/>
            <person name="Nolan M."/>
            <person name="Copeland A."/>
            <person name="Glavina Del Rio T."/>
            <person name="Lucas S."/>
            <person name="Chen F."/>
            <person name="Tice H."/>
            <person name="Cheng J.F."/>
            <person name="Chertkov O."/>
            <person name="Bruce D."/>
            <person name="Goodwin L."/>
            <person name="Kuske C."/>
            <person name="Brettin T."/>
            <person name="Detter J.C."/>
            <person name="Han C."/>
            <person name="Pitluck S."/>
            <person name="Pati A."/>
            <person name="Mavrommatis K."/>
            <person name="Ivanova N."/>
            <person name="Ovchinnikova G."/>
            <person name="Chen A."/>
            <person name="Palaniappan K."/>
            <person name="Schneider S."/>
            <person name="Rohde M."/>
            <person name="Chain P."/>
            <person name="D'haeseleer P."/>
            <person name="Goker M."/>
            <person name="Bristow J."/>
            <person name="Eisen J.A."/>
            <person name="Markowitz V."/>
            <person name="Kyrpides N.C."/>
            <person name="Klenk H.P."/>
            <person name="Hugenholtz P."/>
        </authorList>
    </citation>
    <scope>NUCLEOTIDE SEQUENCE [LARGE SCALE GENOMIC DNA]</scope>
    <source>
        <strain evidence="2">ATCC 29202 / DSM 20476 / NCTC 11029 / RHS 1</strain>
    </source>
</reference>
<organism evidence="1 2">
    <name type="scientific">Slackia heliotrinireducens (strain ATCC 29202 / DSM 20476 / NCTC 11029 / RHS 1)</name>
    <name type="common">Peptococcus heliotrinreducens</name>
    <dbReference type="NCBI Taxonomy" id="471855"/>
    <lineage>
        <taxon>Bacteria</taxon>
        <taxon>Bacillati</taxon>
        <taxon>Actinomycetota</taxon>
        <taxon>Coriobacteriia</taxon>
        <taxon>Eggerthellales</taxon>
        <taxon>Eggerthellaceae</taxon>
        <taxon>Slackia</taxon>
    </lineage>
</organism>
<dbReference type="HOGENOM" id="CLU_2556459_0_0_11"/>
<protein>
    <submittedName>
        <fullName evidence="1">Uncharacterized protein</fullName>
    </submittedName>
</protein>
<name>C7N4P7_SLAHD</name>
<proteinExistence type="predicted"/>
<evidence type="ECO:0000313" key="1">
    <source>
        <dbReference type="EMBL" id="ACV21882.1"/>
    </source>
</evidence>
<keyword evidence="2" id="KW-1185">Reference proteome</keyword>
<evidence type="ECO:0000313" key="2">
    <source>
        <dbReference type="Proteomes" id="UP000002026"/>
    </source>
</evidence>
<gene>
    <name evidence="1" type="ordered locus">Shel_08260</name>
</gene>